<dbReference type="Gene3D" id="3.40.50.150">
    <property type="entry name" value="Vaccinia Virus protein VP39"/>
    <property type="match status" value="1"/>
</dbReference>
<gene>
    <name evidence="2" type="ORF">OU415_09470</name>
</gene>
<dbReference type="RefSeq" id="WP_270948239.1">
    <property type="nucleotide sequence ID" value="NZ_JAQGLA010000010.1"/>
</dbReference>
<organism evidence="2 3">
    <name type="scientific">Saccharopolyspora oryzae</name>
    <dbReference type="NCBI Taxonomy" id="2997343"/>
    <lineage>
        <taxon>Bacteria</taxon>
        <taxon>Bacillati</taxon>
        <taxon>Actinomycetota</taxon>
        <taxon>Actinomycetes</taxon>
        <taxon>Pseudonocardiales</taxon>
        <taxon>Pseudonocardiaceae</taxon>
        <taxon>Saccharopolyspora</taxon>
    </lineage>
</organism>
<dbReference type="InterPro" id="IPR027555">
    <property type="entry name" value="Mo5U34_MeTrfas-like"/>
</dbReference>
<evidence type="ECO:0000256" key="1">
    <source>
        <dbReference type="SAM" id="MobiDB-lite"/>
    </source>
</evidence>
<dbReference type="InterPro" id="IPR029063">
    <property type="entry name" value="SAM-dependent_MTases_sf"/>
</dbReference>
<proteinExistence type="predicted"/>
<dbReference type="CDD" id="cd02440">
    <property type="entry name" value="AdoMet_MTases"/>
    <property type="match status" value="1"/>
</dbReference>
<keyword evidence="3" id="KW-1185">Reference proteome</keyword>
<sequence>MRSLLRRSRTTTPPSAEGSEPTTPSILDEYVTSAPAPQNAVDLFAGEWSSQLPAPLQHVQAGPLPLFDDARVTWAIESFGGVAESRILELGPLEGGHTYQLHTAGAEITAVEAQTRAYLKCLIAKELLGMPRAQFLLGDFTPYLRDTEERFDICFASGVLYHVRNPVETIALTAKVATKLFLWTHVYDEDIISRSELLAPRFPGHQPVGYLGFGHTLHRFNYAEALQRNGFCGGSAPYSNWLTRTDLLAALEHFGWTVTNIGFDTPDHPHGPALALTATRTD</sequence>
<feature type="region of interest" description="Disordered" evidence="1">
    <location>
        <begin position="1"/>
        <end position="24"/>
    </location>
</feature>
<reference evidence="2 3" key="1">
    <citation type="submission" date="2022-11" db="EMBL/GenBank/DDBJ databases">
        <title>Draft genome sequence of Saccharopolyspora sp. WRP15-2 isolated from rhizosphere soils of wild rice in Thailand.</title>
        <authorList>
            <person name="Duangmal K."/>
            <person name="Kammanee S."/>
            <person name="Muangham S."/>
        </authorList>
    </citation>
    <scope>NUCLEOTIDE SEQUENCE [LARGE SCALE GENOMIC DNA]</scope>
    <source>
        <strain evidence="2 3">WRP15-2</strain>
    </source>
</reference>
<comment type="caution">
    <text evidence="2">The sequence shown here is derived from an EMBL/GenBank/DDBJ whole genome shotgun (WGS) entry which is preliminary data.</text>
</comment>
<evidence type="ECO:0000313" key="3">
    <source>
        <dbReference type="Proteomes" id="UP001210380"/>
    </source>
</evidence>
<evidence type="ECO:0000313" key="2">
    <source>
        <dbReference type="EMBL" id="MDA3625664.1"/>
    </source>
</evidence>
<name>A0ABT4UVB5_9PSEU</name>
<dbReference type="SUPFAM" id="SSF53335">
    <property type="entry name" value="S-adenosyl-L-methionine-dependent methyltransferases"/>
    <property type="match status" value="1"/>
</dbReference>
<dbReference type="Pfam" id="PF08003">
    <property type="entry name" value="Methyltransf_9"/>
    <property type="match status" value="1"/>
</dbReference>
<dbReference type="Proteomes" id="UP001210380">
    <property type="component" value="Unassembled WGS sequence"/>
</dbReference>
<protein>
    <submittedName>
        <fullName evidence="2">DUF1698 domain-containing protein</fullName>
    </submittedName>
</protein>
<dbReference type="EMBL" id="JAQGLA010000010">
    <property type="protein sequence ID" value="MDA3625664.1"/>
    <property type="molecule type" value="Genomic_DNA"/>
</dbReference>
<accession>A0ABT4UVB5</accession>